<dbReference type="InterPro" id="IPR029063">
    <property type="entry name" value="SAM-dependent_MTases_sf"/>
</dbReference>
<feature type="transmembrane region" description="Helical" evidence="6">
    <location>
        <begin position="424"/>
        <end position="443"/>
    </location>
</feature>
<dbReference type="Pfam" id="PF05653">
    <property type="entry name" value="Mg_trans_NIPA"/>
    <property type="match status" value="1"/>
</dbReference>
<dbReference type="OrthoDB" id="46564at2759"/>
<dbReference type="InterPro" id="IPR037185">
    <property type="entry name" value="EmrE-like"/>
</dbReference>
<evidence type="ECO:0000256" key="6">
    <source>
        <dbReference type="SAM" id="Phobius"/>
    </source>
</evidence>
<keyword evidence="8" id="KW-1185">Reference proteome</keyword>
<dbReference type="SUPFAM" id="SSF103481">
    <property type="entry name" value="Multidrug resistance efflux transporter EmrE"/>
    <property type="match status" value="1"/>
</dbReference>
<feature type="transmembrane region" description="Helical" evidence="6">
    <location>
        <begin position="296"/>
        <end position="314"/>
    </location>
</feature>
<feature type="transmembrane region" description="Helical" evidence="6">
    <location>
        <begin position="393"/>
        <end position="412"/>
    </location>
</feature>
<evidence type="ECO:0000256" key="3">
    <source>
        <dbReference type="ARBA" id="ARBA00022989"/>
    </source>
</evidence>
<name>A0A9W8MCZ3_9AGAR</name>
<dbReference type="InterPro" id="IPR008521">
    <property type="entry name" value="Mg_trans_NIPA"/>
</dbReference>
<dbReference type="GO" id="GO:0015095">
    <property type="term" value="F:magnesium ion transmembrane transporter activity"/>
    <property type="evidence" value="ECO:0007669"/>
    <property type="project" value="InterPro"/>
</dbReference>
<feature type="transmembrane region" description="Helical" evidence="6">
    <location>
        <begin position="362"/>
        <end position="381"/>
    </location>
</feature>
<dbReference type="GO" id="GO:0008757">
    <property type="term" value="F:S-adenosylmethionine-dependent methyltransferase activity"/>
    <property type="evidence" value="ECO:0007669"/>
    <property type="project" value="UniProtKB-ARBA"/>
</dbReference>
<dbReference type="PANTHER" id="PTHR12570">
    <property type="match status" value="1"/>
</dbReference>
<dbReference type="InterPro" id="IPR019410">
    <property type="entry name" value="Methyltransf_16"/>
</dbReference>
<keyword evidence="2 6" id="KW-0812">Transmembrane</keyword>
<evidence type="ECO:0000256" key="5">
    <source>
        <dbReference type="SAM" id="MobiDB-lite"/>
    </source>
</evidence>
<evidence type="ECO:0008006" key="9">
    <source>
        <dbReference type="Google" id="ProtNLM"/>
    </source>
</evidence>
<dbReference type="GO" id="GO:0016020">
    <property type="term" value="C:membrane"/>
    <property type="evidence" value="ECO:0007669"/>
    <property type="project" value="UniProtKB-SubCell"/>
</dbReference>
<sequence length="508" mass="54625">MSNDYEDILKDSLEFLGGKPVIDEEVIKYGPLALTVAPKHGKANTLLADHLFSPSIFLAERIERGLFSQCEGKTVLELGAGAALPSLLLSTVPHPPKLVVVTDHPDEVIFSNLRNNVTKNQDVVDPKCVLACHGFEWGADVTPLLQLLPADDTKHMGFDVLILSDLLHFDSFHDHLVKSITSLLKRSPDSRVHVAAGVYTKPDSDMVGGDVVIGEALNFAAYTFAPPILVTPLGALSVIIGAILASIFLKEQLGHLGRVGCTLCLLGSLIIVLHAPADVEINSVEEFLTFATRPAFTIYCVAVFVVSVAMIYYFSPKYGRTNPLVYISICSLVGSASVMAIKGFGIAVKLTLGGNNQFRSSTVYILGLATAGSAIVQMHYLNKALATFSTNVVSPLYYVGFSTATIVASIILFRGFNTDDPSKAVSLVTGFIVTCLGVNVLNLSRNSATPVDHPSQYALEDRTIRSRLSLQDQDPLLDDFERGASGDSVGLRTYNGDGDDASRVQHQS</sequence>
<feature type="non-terminal residue" evidence="7">
    <location>
        <position position="508"/>
    </location>
</feature>
<keyword evidence="3 6" id="KW-1133">Transmembrane helix</keyword>
<evidence type="ECO:0000256" key="2">
    <source>
        <dbReference type="ARBA" id="ARBA00022692"/>
    </source>
</evidence>
<protein>
    <recommendedName>
        <fullName evidence="9">DUF803-domain-containing protein</fullName>
    </recommendedName>
</protein>
<evidence type="ECO:0000313" key="8">
    <source>
        <dbReference type="Proteomes" id="UP001140091"/>
    </source>
</evidence>
<dbReference type="Proteomes" id="UP001140091">
    <property type="component" value="Unassembled WGS sequence"/>
</dbReference>
<feature type="transmembrane region" description="Helical" evidence="6">
    <location>
        <begin position="256"/>
        <end position="276"/>
    </location>
</feature>
<reference evidence="7" key="1">
    <citation type="submission" date="2022-06" db="EMBL/GenBank/DDBJ databases">
        <title>Genome Sequence of Candolleomyces eurysporus.</title>
        <authorList>
            <person name="Buettner E."/>
        </authorList>
    </citation>
    <scope>NUCLEOTIDE SEQUENCE</scope>
    <source>
        <strain evidence="7">VTCC 930004</strain>
    </source>
</reference>
<dbReference type="EMBL" id="JANBPK010001191">
    <property type="protein sequence ID" value="KAJ2925267.1"/>
    <property type="molecule type" value="Genomic_DNA"/>
</dbReference>
<organism evidence="7 8">
    <name type="scientific">Candolleomyces eurysporus</name>
    <dbReference type="NCBI Taxonomy" id="2828524"/>
    <lineage>
        <taxon>Eukaryota</taxon>
        <taxon>Fungi</taxon>
        <taxon>Dikarya</taxon>
        <taxon>Basidiomycota</taxon>
        <taxon>Agaricomycotina</taxon>
        <taxon>Agaricomycetes</taxon>
        <taxon>Agaricomycetidae</taxon>
        <taxon>Agaricales</taxon>
        <taxon>Agaricineae</taxon>
        <taxon>Psathyrellaceae</taxon>
        <taxon>Candolleomyces</taxon>
    </lineage>
</organism>
<feature type="region of interest" description="Disordered" evidence="5">
    <location>
        <begin position="477"/>
        <end position="508"/>
    </location>
</feature>
<proteinExistence type="predicted"/>
<gene>
    <name evidence="7" type="ORF">H1R20_g11850</name>
</gene>
<feature type="transmembrane region" description="Helical" evidence="6">
    <location>
        <begin position="228"/>
        <end position="249"/>
    </location>
</feature>
<dbReference type="Gene3D" id="3.40.50.150">
    <property type="entry name" value="Vaccinia Virus protein VP39"/>
    <property type="match status" value="1"/>
</dbReference>
<evidence type="ECO:0000256" key="4">
    <source>
        <dbReference type="ARBA" id="ARBA00023136"/>
    </source>
</evidence>
<dbReference type="Pfam" id="PF10294">
    <property type="entry name" value="Methyltransf_16"/>
    <property type="match status" value="1"/>
</dbReference>
<keyword evidence="4 6" id="KW-0472">Membrane</keyword>
<dbReference type="PANTHER" id="PTHR12570:SF85">
    <property type="entry name" value="DUF803 DOMAIN MEMBRANE PROTEIN (AFU_ORTHOLOGUE AFUA_1G15880)"/>
    <property type="match status" value="1"/>
</dbReference>
<feature type="transmembrane region" description="Helical" evidence="6">
    <location>
        <begin position="326"/>
        <end position="350"/>
    </location>
</feature>
<accession>A0A9W8MCZ3</accession>
<dbReference type="AlphaFoldDB" id="A0A9W8MCZ3"/>
<comment type="subcellular location">
    <subcellularLocation>
        <location evidence="1">Membrane</location>
        <topology evidence="1">Multi-pass membrane protein</topology>
    </subcellularLocation>
</comment>
<comment type="caution">
    <text evidence="7">The sequence shown here is derived from an EMBL/GenBank/DDBJ whole genome shotgun (WGS) entry which is preliminary data.</text>
</comment>
<evidence type="ECO:0000256" key="1">
    <source>
        <dbReference type="ARBA" id="ARBA00004141"/>
    </source>
</evidence>
<evidence type="ECO:0000313" key="7">
    <source>
        <dbReference type="EMBL" id="KAJ2925267.1"/>
    </source>
</evidence>